<name>A0ABU3DNG1_9FLAO</name>
<protein>
    <submittedName>
        <fullName evidence="3">WcaF family extracellular polysaccharide biosynthesis acetyltransferase</fullName>
    </submittedName>
</protein>
<dbReference type="SUPFAM" id="SSF51161">
    <property type="entry name" value="Trimeric LpxA-like enzymes"/>
    <property type="match status" value="1"/>
</dbReference>
<evidence type="ECO:0000256" key="2">
    <source>
        <dbReference type="ARBA" id="ARBA00022679"/>
    </source>
</evidence>
<dbReference type="Proteomes" id="UP001253848">
    <property type="component" value="Unassembled WGS sequence"/>
</dbReference>
<dbReference type="NCBIfam" id="NF007797">
    <property type="entry name" value="PRK10502.1"/>
    <property type="match status" value="1"/>
</dbReference>
<dbReference type="Gene3D" id="2.160.10.10">
    <property type="entry name" value="Hexapeptide repeat proteins"/>
    <property type="match status" value="1"/>
</dbReference>
<dbReference type="RefSeq" id="WP_311498681.1">
    <property type="nucleotide sequence ID" value="NZ_JAVRHN010000002.1"/>
</dbReference>
<accession>A0ABU3DNG1</accession>
<comment type="caution">
    <text evidence="3">The sequence shown here is derived from an EMBL/GenBank/DDBJ whole genome shotgun (WGS) entry which is preliminary data.</text>
</comment>
<keyword evidence="4" id="KW-1185">Reference proteome</keyword>
<dbReference type="PANTHER" id="PTHR23416">
    <property type="entry name" value="SIALIC ACID SYNTHASE-RELATED"/>
    <property type="match status" value="1"/>
</dbReference>
<proteinExistence type="inferred from homology"/>
<keyword evidence="2" id="KW-0808">Transferase</keyword>
<dbReference type="InterPro" id="IPR011004">
    <property type="entry name" value="Trimer_LpxA-like_sf"/>
</dbReference>
<dbReference type="PANTHER" id="PTHR23416:SF23">
    <property type="entry name" value="ACETYLTRANSFERASE C18B11.09C-RELATED"/>
    <property type="match status" value="1"/>
</dbReference>
<evidence type="ECO:0000313" key="3">
    <source>
        <dbReference type="EMBL" id="MDT0685246.1"/>
    </source>
</evidence>
<dbReference type="EMBL" id="JAVRHN010000002">
    <property type="protein sequence ID" value="MDT0685246.1"/>
    <property type="molecule type" value="Genomic_DNA"/>
</dbReference>
<comment type="similarity">
    <text evidence="1">Belongs to the transferase hexapeptide repeat family.</text>
</comment>
<evidence type="ECO:0000256" key="1">
    <source>
        <dbReference type="ARBA" id="ARBA00007274"/>
    </source>
</evidence>
<sequence length="194" mass="21411">MKTDLSKYDNSWYQPGGRIKILLWYFTNVLFFQNTLNPSSGSKVALLKLFGAKIGQGVVIKPGVNIKYPWKLEIGMNTWIGEKVWIDNLEMVKIGKNVCLSQGAMLLCGNHNYKKSSFDLIIKEINLEDGVWIGAQSIVCPGVICKSHSILAVSSVANKDLEPYLVYQGNPAVEVRERVIGDDEIASSAAASSQ</sequence>
<gene>
    <name evidence="3" type="ORF">RM541_02655</name>
</gene>
<reference evidence="3 4" key="1">
    <citation type="submission" date="2023-09" db="EMBL/GenBank/DDBJ databases">
        <authorList>
            <person name="Rey-Velasco X."/>
        </authorList>
    </citation>
    <scope>NUCLEOTIDE SEQUENCE [LARGE SCALE GENOMIC DNA]</scope>
    <source>
        <strain evidence="3 4">F225</strain>
    </source>
</reference>
<dbReference type="InterPro" id="IPR051159">
    <property type="entry name" value="Hexapeptide_acetyltransf"/>
</dbReference>
<organism evidence="3 4">
    <name type="scientific">Autumnicola psychrophila</name>
    <dbReference type="NCBI Taxonomy" id="3075592"/>
    <lineage>
        <taxon>Bacteria</taxon>
        <taxon>Pseudomonadati</taxon>
        <taxon>Bacteroidota</taxon>
        <taxon>Flavobacteriia</taxon>
        <taxon>Flavobacteriales</taxon>
        <taxon>Flavobacteriaceae</taxon>
        <taxon>Autumnicola</taxon>
    </lineage>
</organism>
<dbReference type="CDD" id="cd05825">
    <property type="entry name" value="LbH_wcaF_like"/>
    <property type="match status" value="1"/>
</dbReference>
<evidence type="ECO:0000313" key="4">
    <source>
        <dbReference type="Proteomes" id="UP001253848"/>
    </source>
</evidence>